<dbReference type="Gene3D" id="3.40.190.10">
    <property type="entry name" value="Periplasmic binding protein-like II"/>
    <property type="match status" value="2"/>
</dbReference>
<evidence type="ECO:0000256" key="6">
    <source>
        <dbReference type="ARBA" id="ARBA00022989"/>
    </source>
</evidence>
<comment type="similarity">
    <text evidence="2">Belongs to the glutamate-gated ion channel (TC 1.A.10.1) family.</text>
</comment>
<evidence type="ECO:0000259" key="21">
    <source>
        <dbReference type="SMART" id="SM00079"/>
    </source>
</evidence>
<evidence type="ECO:0000256" key="1">
    <source>
        <dbReference type="ARBA" id="ARBA00004651"/>
    </source>
</evidence>
<keyword evidence="14" id="KW-0407">Ion channel</keyword>
<organism evidence="23 24">
    <name type="scientific">Arctia plantaginis</name>
    <name type="common">Wood tiger moth</name>
    <name type="synonym">Phalaena plantaginis</name>
    <dbReference type="NCBI Taxonomy" id="874455"/>
    <lineage>
        <taxon>Eukaryota</taxon>
        <taxon>Metazoa</taxon>
        <taxon>Ecdysozoa</taxon>
        <taxon>Arthropoda</taxon>
        <taxon>Hexapoda</taxon>
        <taxon>Insecta</taxon>
        <taxon>Pterygota</taxon>
        <taxon>Neoptera</taxon>
        <taxon>Endopterygota</taxon>
        <taxon>Lepidoptera</taxon>
        <taxon>Glossata</taxon>
        <taxon>Ditrysia</taxon>
        <taxon>Noctuoidea</taxon>
        <taxon>Erebidae</taxon>
        <taxon>Arctiinae</taxon>
        <taxon>Arctia</taxon>
    </lineage>
</organism>
<dbReference type="GO" id="GO:0015276">
    <property type="term" value="F:ligand-gated monoatomic ion channel activity"/>
    <property type="evidence" value="ECO:0007669"/>
    <property type="project" value="InterPro"/>
</dbReference>
<proteinExistence type="inferred from homology"/>
<feature type="binding site" evidence="16">
    <location>
        <position position="648"/>
    </location>
    <ligand>
        <name>L-glutamate</name>
        <dbReference type="ChEBI" id="CHEBI:29985"/>
    </ligand>
</feature>
<dbReference type="InterPro" id="IPR001320">
    <property type="entry name" value="Iontro_rcpt_C"/>
</dbReference>
<keyword evidence="20" id="KW-0732">Signal</keyword>
<dbReference type="InterPro" id="IPR001508">
    <property type="entry name" value="Iono_Glu_rcpt_met"/>
</dbReference>
<keyword evidence="3" id="KW-0813">Transport</keyword>
<reference evidence="23 24" key="1">
    <citation type="submission" date="2020-04" db="EMBL/GenBank/DDBJ databases">
        <authorList>
            <person name="Wallbank WR R."/>
            <person name="Pardo Diaz C."/>
            <person name="Kozak K."/>
            <person name="Martin S."/>
            <person name="Jiggins C."/>
            <person name="Moest M."/>
            <person name="Warren A I."/>
            <person name="Byers J.R.P. K."/>
            <person name="Montejo-Kovacevich G."/>
            <person name="Yen C E."/>
        </authorList>
    </citation>
    <scope>NUCLEOTIDE SEQUENCE [LARGE SCALE GENOMIC DNA]</scope>
</reference>
<name>A0A8S1BAD2_ARCPL</name>
<evidence type="ECO:0000313" key="23">
    <source>
        <dbReference type="EMBL" id="CAB3254767.1"/>
    </source>
</evidence>
<gene>
    <name evidence="23" type="ORF">APLA_LOCUS14922</name>
</gene>
<feature type="disulfide bond" evidence="17">
    <location>
        <begin position="68"/>
        <end position="310"/>
    </location>
</feature>
<keyword evidence="10" id="KW-0675">Receptor</keyword>
<dbReference type="SUPFAM" id="SSF53822">
    <property type="entry name" value="Periplasmic binding protein-like I"/>
    <property type="match status" value="1"/>
</dbReference>
<dbReference type="InterPro" id="IPR001828">
    <property type="entry name" value="ANF_lig-bd_rcpt"/>
</dbReference>
<evidence type="ECO:0000256" key="10">
    <source>
        <dbReference type="ARBA" id="ARBA00023170"/>
    </source>
</evidence>
<feature type="disulfide bond" evidence="17">
    <location>
        <begin position="707"/>
        <end position="765"/>
    </location>
</feature>
<keyword evidence="8" id="KW-0406">Ion transport</keyword>
<feature type="compositionally biased region" description="Basic and acidic residues" evidence="18">
    <location>
        <begin position="843"/>
        <end position="858"/>
    </location>
</feature>
<dbReference type="InterPro" id="IPR019594">
    <property type="entry name" value="Glu/Gly-bd"/>
</dbReference>
<dbReference type="SMART" id="SM00079">
    <property type="entry name" value="PBPe"/>
    <property type="match status" value="1"/>
</dbReference>
<evidence type="ECO:0000256" key="3">
    <source>
        <dbReference type="ARBA" id="ARBA00022448"/>
    </source>
</evidence>
<keyword evidence="5 19" id="KW-0812">Transmembrane</keyword>
<evidence type="ECO:0000256" key="18">
    <source>
        <dbReference type="SAM" id="MobiDB-lite"/>
    </source>
</evidence>
<evidence type="ECO:0000259" key="22">
    <source>
        <dbReference type="SMART" id="SM00918"/>
    </source>
</evidence>
<dbReference type="InterPro" id="IPR015683">
    <property type="entry name" value="Ionotropic_Glu_rcpt"/>
</dbReference>
<evidence type="ECO:0000256" key="16">
    <source>
        <dbReference type="PIRSR" id="PIRSR601508-1"/>
    </source>
</evidence>
<evidence type="ECO:0000256" key="4">
    <source>
        <dbReference type="ARBA" id="ARBA00022475"/>
    </source>
</evidence>
<feature type="transmembrane region" description="Helical" evidence="19">
    <location>
        <begin position="522"/>
        <end position="543"/>
    </location>
</feature>
<dbReference type="GO" id="GO:0045211">
    <property type="term" value="C:postsynaptic membrane"/>
    <property type="evidence" value="ECO:0007669"/>
    <property type="project" value="UniProtKB-SubCell"/>
</dbReference>
<dbReference type="GO" id="GO:0038023">
    <property type="term" value="F:signaling receptor activity"/>
    <property type="evidence" value="ECO:0007669"/>
    <property type="project" value="InterPro"/>
</dbReference>
<dbReference type="Gene3D" id="3.40.50.2300">
    <property type="match status" value="2"/>
</dbReference>
<dbReference type="AlphaFoldDB" id="A0A8S1BAD2"/>
<dbReference type="OrthoDB" id="7489711at2759"/>
<accession>A0A8S1BAD2</accession>
<comment type="caution">
    <text evidence="23">The sequence shown here is derived from an EMBL/GenBank/DDBJ whole genome shotgun (WGS) entry which is preliminary data.</text>
</comment>
<dbReference type="Pfam" id="PF01094">
    <property type="entry name" value="ANF_receptor"/>
    <property type="match status" value="1"/>
</dbReference>
<feature type="signal peptide" evidence="20">
    <location>
        <begin position="1"/>
        <end position="17"/>
    </location>
</feature>
<evidence type="ECO:0000256" key="14">
    <source>
        <dbReference type="ARBA" id="ARBA00023303"/>
    </source>
</evidence>
<feature type="region of interest" description="Disordered" evidence="18">
    <location>
        <begin position="841"/>
        <end position="889"/>
    </location>
</feature>
<keyword evidence="4" id="KW-1003">Cell membrane</keyword>
<dbReference type="InterPro" id="IPR028082">
    <property type="entry name" value="Peripla_BP_I"/>
</dbReference>
<evidence type="ECO:0000256" key="12">
    <source>
        <dbReference type="ARBA" id="ARBA00023257"/>
    </source>
</evidence>
<dbReference type="EMBL" id="CADEBD010000422">
    <property type="protein sequence ID" value="CAB3254767.1"/>
    <property type="molecule type" value="Genomic_DNA"/>
</dbReference>
<feature type="transmembrane region" description="Helical" evidence="19">
    <location>
        <begin position="598"/>
        <end position="620"/>
    </location>
</feature>
<feature type="transmembrane region" description="Helical" evidence="19">
    <location>
        <begin position="782"/>
        <end position="808"/>
    </location>
</feature>
<dbReference type="SMART" id="SM00918">
    <property type="entry name" value="Lig_chan-Glu_bd"/>
    <property type="match status" value="1"/>
</dbReference>
<evidence type="ECO:0000256" key="20">
    <source>
        <dbReference type="SAM" id="SignalP"/>
    </source>
</evidence>
<feature type="chain" id="PRO_5035850310" description="Ionotropic glutamate receptor" evidence="20">
    <location>
        <begin position="18"/>
        <end position="889"/>
    </location>
</feature>
<protein>
    <recommendedName>
        <fullName evidence="25">Ionotropic glutamate receptor</fullName>
    </recommendedName>
</protein>
<evidence type="ECO:0008006" key="25">
    <source>
        <dbReference type="Google" id="ProtNLM"/>
    </source>
</evidence>
<evidence type="ECO:0000256" key="5">
    <source>
        <dbReference type="ARBA" id="ARBA00022692"/>
    </source>
</evidence>
<feature type="domain" description="Ionotropic glutamate receptor L-glutamate and glycine-binding" evidence="22">
    <location>
        <begin position="404"/>
        <end position="466"/>
    </location>
</feature>
<keyword evidence="9 19" id="KW-0472">Membrane</keyword>
<feature type="domain" description="Ionotropic glutamate receptor C-terminal" evidence="21">
    <location>
        <begin position="397"/>
        <end position="758"/>
    </location>
</feature>
<keyword evidence="7" id="KW-0770">Synapse</keyword>
<dbReference type="Pfam" id="PF00060">
    <property type="entry name" value="Lig_chan"/>
    <property type="match status" value="1"/>
</dbReference>
<evidence type="ECO:0000256" key="19">
    <source>
        <dbReference type="SAM" id="Phobius"/>
    </source>
</evidence>
<dbReference type="PRINTS" id="PR00177">
    <property type="entry name" value="NMDARECEPTOR"/>
</dbReference>
<feature type="binding site" evidence="16">
    <location>
        <position position="695"/>
    </location>
    <ligand>
        <name>L-glutamate</name>
        <dbReference type="ChEBI" id="CHEBI:29985"/>
    </ligand>
</feature>
<sequence>MLALVAIVLLVSTQCDSRDPLKVGGIFYKEAEDMRIALEISAELKNFTASVKMVSKRGEILEISSHVCELAKEGVIGIIDGVGGKASEHVQGLCDLMDIPHVLVDHNDMYSQNWTVLNMFPSPEAYNMALENLVRHKEWRNFTIMYAKGHSLVRMTDLMQMGNNSYPYVVSVRELSGDDYRDTLIDAKHNSYINFVVDCPSHKLEQLLIQAQQVGMMTEEYSYIFLSPDLFTMDLERYRYGGVNVTGLRLLNWEITEKLTNFASKLAESVFVATTPENIKTELVLIHDAVEVLAAGVAKIRGLEGQELSCEKFDSWIHGSSLLNFMKTNKVEAITNTLVFDGMGQRTDVTFQMLELTPAGNVSVAVWRNKELEITRPGSIDAEITEATVLKNKTLKVLISTTPPYAFIKNSPEKLEGNDRYEGFTVDLIDRLSEMLGFNYEFEVENNYGKLLKDGTWEGMTGALMEEKADLAICDFTMTSQRQALIDFSTPFMTLGISILYKQPSKQPPAMFSFMAVFSKEVWYYMMLIQLVLGVVLIFVGRISNKEWQNPVPCIEQPEELSNQFSFANSVWLIIGSVMQQGSEIAPIALAPRLITSVWWFFTMVMVASYVGTLVAFLTVEKNVLPFNTVEELYNHKSIAYGPKEEGSTRQFFQSATNEIYKKMYEKMIAHGWLAGNNDIGVERAEKEQYAFFMESTSIDYVKQRHCDLLQVGGLLDSKSYGIGMKKKSPYKRFIDDALLQLKEHGEIDKMKTIWWNEKRGGGKCGENRDEEQKQLGMKNMLGAFVVLGAGCGIGLVISILDMLWGVFKRSVKYQTTFKYELIEELKFVIKFSGSIKPVKRQSKSEDGSQILTKEDVGSIKSAKSSHSHRSHRSSRHSSVKLSDSFGKK</sequence>
<keyword evidence="12" id="KW-0628">Postsynaptic cell membrane</keyword>
<dbReference type="FunFam" id="1.10.287.70:FF:000105">
    <property type="entry name" value="Eye-enriched kainate receptor, isoform A"/>
    <property type="match status" value="1"/>
</dbReference>
<dbReference type="Gene3D" id="1.10.287.70">
    <property type="match status" value="1"/>
</dbReference>
<evidence type="ECO:0000256" key="15">
    <source>
        <dbReference type="ARBA" id="ARBA00034100"/>
    </source>
</evidence>
<evidence type="ECO:0000256" key="11">
    <source>
        <dbReference type="ARBA" id="ARBA00023180"/>
    </source>
</evidence>
<keyword evidence="11" id="KW-0325">Glycoprotein</keyword>
<evidence type="ECO:0000313" key="24">
    <source>
        <dbReference type="Proteomes" id="UP000494256"/>
    </source>
</evidence>
<feature type="binding site" evidence="16">
    <location>
        <position position="477"/>
    </location>
    <ligand>
        <name>L-glutamate</name>
        <dbReference type="ChEBI" id="CHEBI:29985"/>
    </ligand>
</feature>
<feature type="binding site" evidence="16">
    <location>
        <position position="482"/>
    </location>
    <ligand>
        <name>L-glutamate</name>
        <dbReference type="ChEBI" id="CHEBI:29985"/>
    </ligand>
</feature>
<dbReference type="PANTHER" id="PTHR18966">
    <property type="entry name" value="IONOTROPIC GLUTAMATE RECEPTOR"/>
    <property type="match status" value="1"/>
</dbReference>
<keyword evidence="13" id="KW-1071">Ligand-gated ion channel</keyword>
<evidence type="ECO:0000256" key="8">
    <source>
        <dbReference type="ARBA" id="ARBA00023065"/>
    </source>
</evidence>
<evidence type="ECO:0000256" key="7">
    <source>
        <dbReference type="ARBA" id="ARBA00023018"/>
    </source>
</evidence>
<dbReference type="FunFam" id="3.40.190.10:FF:000178">
    <property type="entry name" value="Glutamate receptor subunit"/>
    <property type="match status" value="1"/>
</dbReference>
<dbReference type="SUPFAM" id="SSF53850">
    <property type="entry name" value="Periplasmic binding protein-like II"/>
    <property type="match status" value="1"/>
</dbReference>
<evidence type="ECO:0000256" key="13">
    <source>
        <dbReference type="ARBA" id="ARBA00023286"/>
    </source>
</evidence>
<dbReference type="Pfam" id="PF10613">
    <property type="entry name" value="Lig_chan-Glu_bd"/>
    <property type="match status" value="1"/>
</dbReference>
<feature type="binding site" evidence="16">
    <location>
        <position position="649"/>
    </location>
    <ligand>
        <name>L-glutamate</name>
        <dbReference type="ChEBI" id="CHEBI:29985"/>
    </ligand>
</feature>
<evidence type="ECO:0000256" key="9">
    <source>
        <dbReference type="ARBA" id="ARBA00023136"/>
    </source>
</evidence>
<evidence type="ECO:0000256" key="17">
    <source>
        <dbReference type="PIRSR" id="PIRSR601508-3"/>
    </source>
</evidence>
<comment type="subcellular location">
    <subcellularLocation>
        <location evidence="1">Cell membrane</location>
        <topology evidence="1">Multi-pass membrane protein</topology>
    </subcellularLocation>
    <subcellularLocation>
        <location evidence="15">Postsynaptic cell membrane</location>
    </subcellularLocation>
</comment>
<keyword evidence="17" id="KW-1015">Disulfide bond</keyword>
<dbReference type="Proteomes" id="UP000494256">
    <property type="component" value="Unassembled WGS sequence"/>
</dbReference>
<evidence type="ECO:0000256" key="2">
    <source>
        <dbReference type="ARBA" id="ARBA00008685"/>
    </source>
</evidence>
<feature type="compositionally biased region" description="Basic residues" evidence="18">
    <location>
        <begin position="864"/>
        <end position="879"/>
    </location>
</feature>
<keyword evidence="6 19" id="KW-1133">Transmembrane helix</keyword>